<keyword evidence="4 8" id="KW-0378">Hydrolase</keyword>
<dbReference type="Pfam" id="PF02586">
    <property type="entry name" value="SRAP"/>
    <property type="match status" value="1"/>
</dbReference>
<dbReference type="GO" id="GO:0008233">
    <property type="term" value="F:peptidase activity"/>
    <property type="evidence" value="ECO:0007669"/>
    <property type="project" value="UniProtKB-KW"/>
</dbReference>
<dbReference type="OrthoDB" id="6192129at2"/>
<keyword evidence="6" id="KW-0238">DNA-binding</keyword>
<protein>
    <recommendedName>
        <fullName evidence="8">Abasic site processing protein</fullName>
        <ecNumber evidence="8">3.4.-.-</ecNumber>
    </recommendedName>
</protein>
<dbReference type="PANTHER" id="PTHR13604:SF0">
    <property type="entry name" value="ABASIC SITE PROCESSING PROTEIN HMCES"/>
    <property type="match status" value="1"/>
</dbReference>
<evidence type="ECO:0000313" key="11">
    <source>
        <dbReference type="Proteomes" id="UP000078572"/>
    </source>
</evidence>
<comment type="similarity">
    <text evidence="1 8">Belongs to the SOS response-associated peptidase family.</text>
</comment>
<dbReference type="Proteomes" id="UP000078572">
    <property type="component" value="Plasmid pRI-1"/>
</dbReference>
<sequence>MCNNYKPSEIDLIRSLYRVDSAGEDEYPRETWPDYAAPIVRNTADGGRECVLANFGFVPKRRQPAGVSFDTTNARSETVGQKRTFAKYWHAAQLCLVPAQSLFEPCYEADPKKSTRYRIWLKDEADFAIAGLWRSWEGRVADNTPASNSFTMLTVNADEHPIMRRMHAPGKEKRSVVIVPRNRWDDWLHCRDPEAARSFLTLYPAELMDTAPAPRAPRGAKPELDAATQSGELF</sequence>
<dbReference type="EC" id="3.4.-.-" evidence="8"/>
<keyword evidence="7" id="KW-0456">Lyase</keyword>
<dbReference type="GO" id="GO:0006508">
    <property type="term" value="P:proteolysis"/>
    <property type="evidence" value="ECO:0007669"/>
    <property type="project" value="UniProtKB-KW"/>
</dbReference>
<dbReference type="PANTHER" id="PTHR13604">
    <property type="entry name" value="DC12-RELATED"/>
    <property type="match status" value="1"/>
</dbReference>
<evidence type="ECO:0000256" key="8">
    <source>
        <dbReference type="RuleBase" id="RU364100"/>
    </source>
</evidence>
<organism evidence="10 11">
    <name type="scientific">Ralstonia insidiosa</name>
    <dbReference type="NCBI Taxonomy" id="190721"/>
    <lineage>
        <taxon>Bacteria</taxon>
        <taxon>Pseudomonadati</taxon>
        <taxon>Pseudomonadota</taxon>
        <taxon>Betaproteobacteria</taxon>
        <taxon>Burkholderiales</taxon>
        <taxon>Burkholderiaceae</taxon>
        <taxon>Ralstonia</taxon>
    </lineage>
</organism>
<name>A0A192A7X9_9RALS</name>
<keyword evidence="10" id="KW-0614">Plasmid</keyword>
<feature type="region of interest" description="Disordered" evidence="9">
    <location>
        <begin position="211"/>
        <end position="234"/>
    </location>
</feature>
<evidence type="ECO:0000256" key="4">
    <source>
        <dbReference type="ARBA" id="ARBA00022801"/>
    </source>
</evidence>
<dbReference type="GO" id="GO:0016829">
    <property type="term" value="F:lyase activity"/>
    <property type="evidence" value="ECO:0007669"/>
    <property type="project" value="UniProtKB-KW"/>
</dbReference>
<reference evidence="11" key="1">
    <citation type="submission" date="2016-06" db="EMBL/GenBank/DDBJ databases">
        <authorList>
            <person name="Xu Y."/>
            <person name="Nagy A."/>
            <person name="Yan X."/>
            <person name="Kim S.W."/>
            <person name="Haley B."/>
            <person name="Liu N.T."/>
            <person name="Nou X."/>
        </authorList>
    </citation>
    <scope>NUCLEOTIDE SEQUENCE [LARGE SCALE GENOMIC DNA]</scope>
    <source>
        <strain evidence="11">ATCC 49129</strain>
        <plasmid evidence="11">pri-1</plasmid>
    </source>
</reference>
<keyword evidence="11" id="KW-1185">Reference proteome</keyword>
<dbReference type="GO" id="GO:0106300">
    <property type="term" value="P:protein-DNA covalent cross-linking repair"/>
    <property type="evidence" value="ECO:0007669"/>
    <property type="project" value="InterPro"/>
</dbReference>
<dbReference type="InterPro" id="IPR036590">
    <property type="entry name" value="SRAP-like"/>
</dbReference>
<evidence type="ECO:0000256" key="6">
    <source>
        <dbReference type="ARBA" id="ARBA00023125"/>
    </source>
</evidence>
<evidence type="ECO:0000256" key="3">
    <source>
        <dbReference type="ARBA" id="ARBA00022763"/>
    </source>
</evidence>
<gene>
    <name evidence="10" type="ORF">A9Y76_28015</name>
</gene>
<dbReference type="SUPFAM" id="SSF143081">
    <property type="entry name" value="BB1717-like"/>
    <property type="match status" value="1"/>
</dbReference>
<keyword evidence="3" id="KW-0227">DNA damage</keyword>
<evidence type="ECO:0000256" key="7">
    <source>
        <dbReference type="ARBA" id="ARBA00023239"/>
    </source>
</evidence>
<dbReference type="EMBL" id="CP016024">
    <property type="protein sequence ID" value="ANJ76443.1"/>
    <property type="molecule type" value="Genomic_DNA"/>
</dbReference>
<dbReference type="InterPro" id="IPR003738">
    <property type="entry name" value="SRAP"/>
</dbReference>
<proteinExistence type="inferred from homology"/>
<dbReference type="Gene3D" id="3.90.1680.10">
    <property type="entry name" value="SOS response associated peptidase-like"/>
    <property type="match status" value="1"/>
</dbReference>
<dbReference type="GeneID" id="61529879"/>
<dbReference type="GO" id="GO:0003697">
    <property type="term" value="F:single-stranded DNA binding"/>
    <property type="evidence" value="ECO:0007669"/>
    <property type="project" value="InterPro"/>
</dbReference>
<keyword evidence="5" id="KW-0190">Covalent protein-DNA linkage</keyword>
<evidence type="ECO:0000256" key="2">
    <source>
        <dbReference type="ARBA" id="ARBA00022670"/>
    </source>
</evidence>
<geneLocation type="plasmid" evidence="11">
    <name>pri-1</name>
</geneLocation>
<keyword evidence="2 8" id="KW-0645">Protease</keyword>
<dbReference type="RefSeq" id="WP_024979629.1">
    <property type="nucleotide sequence ID" value="NZ_CP016024.1"/>
</dbReference>
<evidence type="ECO:0000256" key="9">
    <source>
        <dbReference type="SAM" id="MobiDB-lite"/>
    </source>
</evidence>
<evidence type="ECO:0000313" key="10">
    <source>
        <dbReference type="EMBL" id="ANJ76443.1"/>
    </source>
</evidence>
<accession>A0A192A7X9</accession>
<evidence type="ECO:0000256" key="1">
    <source>
        <dbReference type="ARBA" id="ARBA00008136"/>
    </source>
</evidence>
<dbReference type="AlphaFoldDB" id="A0A192A7X9"/>
<evidence type="ECO:0000256" key="5">
    <source>
        <dbReference type="ARBA" id="ARBA00023124"/>
    </source>
</evidence>